<protein>
    <submittedName>
        <fullName evidence="2">Uncharacterized protein</fullName>
    </submittedName>
</protein>
<evidence type="ECO:0000256" key="1">
    <source>
        <dbReference type="SAM" id="MobiDB-lite"/>
    </source>
</evidence>
<gene>
    <name evidence="2" type="ORF">HCDG_03395</name>
</gene>
<dbReference type="AlphaFoldDB" id="C6HBJ6"/>
<organism evidence="2 3">
    <name type="scientific">Ajellomyces capsulatus (strain H143)</name>
    <name type="common">Darling's disease fungus</name>
    <name type="synonym">Histoplasma capsulatum</name>
    <dbReference type="NCBI Taxonomy" id="544712"/>
    <lineage>
        <taxon>Eukaryota</taxon>
        <taxon>Fungi</taxon>
        <taxon>Dikarya</taxon>
        <taxon>Ascomycota</taxon>
        <taxon>Pezizomycotina</taxon>
        <taxon>Eurotiomycetes</taxon>
        <taxon>Eurotiomycetidae</taxon>
        <taxon>Onygenales</taxon>
        <taxon>Ajellomycetaceae</taxon>
        <taxon>Histoplasma</taxon>
    </lineage>
</organism>
<dbReference type="VEuPathDB" id="FungiDB:HCDG_03395"/>
<reference evidence="3" key="1">
    <citation type="submission" date="2009-05" db="EMBL/GenBank/DDBJ databases">
        <title>The genome sequence of Ajellomyces capsulatus strain H143.</title>
        <authorList>
            <person name="Champion M."/>
            <person name="Cuomo C.A."/>
            <person name="Ma L.-J."/>
            <person name="Henn M.R."/>
            <person name="Sil A."/>
            <person name="Goldman B."/>
            <person name="Young S.K."/>
            <person name="Kodira C.D."/>
            <person name="Zeng Q."/>
            <person name="Koehrsen M."/>
            <person name="Alvarado L."/>
            <person name="Berlin A.M."/>
            <person name="Borenstein D."/>
            <person name="Chen Z."/>
            <person name="Engels R."/>
            <person name="Freedman E."/>
            <person name="Gellesch M."/>
            <person name="Goldberg J."/>
            <person name="Griggs A."/>
            <person name="Gujja S."/>
            <person name="Heiman D.I."/>
            <person name="Hepburn T.A."/>
            <person name="Howarth C."/>
            <person name="Jen D."/>
            <person name="Larson L."/>
            <person name="Lewis B."/>
            <person name="Mehta T."/>
            <person name="Park D."/>
            <person name="Pearson M."/>
            <person name="Roberts A."/>
            <person name="Saif S."/>
            <person name="Shea T.D."/>
            <person name="Shenoy N."/>
            <person name="Sisk P."/>
            <person name="Stolte C."/>
            <person name="Sykes S."/>
            <person name="Walk T."/>
            <person name="White J."/>
            <person name="Yandava C."/>
            <person name="Klein B."/>
            <person name="McEwen J.G."/>
            <person name="Puccia R."/>
            <person name="Goldman G.H."/>
            <person name="Felipe M.S."/>
            <person name="Nino-Vega G."/>
            <person name="San-Blas G."/>
            <person name="Taylor J.W."/>
            <person name="Mendoza L."/>
            <person name="Galagan J.E."/>
            <person name="Nusbaum C."/>
            <person name="Birren B.W."/>
        </authorList>
    </citation>
    <scope>NUCLEOTIDE SEQUENCE [LARGE SCALE GENOMIC DNA]</scope>
    <source>
        <strain evidence="3">H143</strain>
    </source>
</reference>
<evidence type="ECO:0000313" key="3">
    <source>
        <dbReference type="Proteomes" id="UP000002624"/>
    </source>
</evidence>
<feature type="region of interest" description="Disordered" evidence="1">
    <location>
        <begin position="44"/>
        <end position="70"/>
    </location>
</feature>
<dbReference type="EMBL" id="GG692422">
    <property type="protein sequence ID" value="EER41936.1"/>
    <property type="molecule type" value="Genomic_DNA"/>
</dbReference>
<dbReference type="Proteomes" id="UP000002624">
    <property type="component" value="Unassembled WGS sequence"/>
</dbReference>
<accession>C6HBJ6</accession>
<evidence type="ECO:0000313" key="2">
    <source>
        <dbReference type="EMBL" id="EER41936.1"/>
    </source>
</evidence>
<proteinExistence type="predicted"/>
<sequence>MAAVSFRAIQEARYHFLKLSAGNEIIHPVSTVFDFDSSVTKSFQRSHRSRNRKPGEKHGFRVKQPSSSNKEPILPKRICESWAVIRPNCLITFCFSSAMVYCWNRNGAVLLEVPERGNLAGKHISCSRLLEAITLARGPKEPFHAIVNGDNDSPVETTTSQPFARRYVCNIHFAVSEPAGPEQTAGSIWNENGMRMSCSARHRALISEQPDDWLNILIPALILGHQRSTTSIPAVTSIMALAKHYDKICLNNVLPLEEFKLYL</sequence>
<dbReference type="HOGENOM" id="CLU_1057570_0_0_1"/>
<name>C6HBJ6_AJECH</name>